<dbReference type="Pfam" id="PF01212">
    <property type="entry name" value="Beta_elim_lyase"/>
    <property type="match status" value="1"/>
</dbReference>
<keyword evidence="5" id="KW-0456">Lyase</keyword>
<evidence type="ECO:0000256" key="2">
    <source>
        <dbReference type="ARBA" id="ARBA00009721"/>
    </source>
</evidence>
<reference evidence="8" key="1">
    <citation type="journal article" date="2022" name="Front. Microbiol.">
        <title>New perspectives on an old grouping: The genomic and phenotypic variability of Oxalobacter formigenes and the implications for calcium oxalate stone prevention.</title>
        <authorList>
            <person name="Chmiel J.A."/>
            <person name="Carr C."/>
            <person name="Stuivenberg G.A."/>
            <person name="Venema R."/>
            <person name="Chanyi R.M."/>
            <person name="Al K.F."/>
            <person name="Giguere D."/>
            <person name="Say H."/>
            <person name="Akouris P.P."/>
            <person name="Dominguez Romero S.A."/>
            <person name="Kwong A."/>
            <person name="Tai V."/>
            <person name="Koval S.F."/>
            <person name="Razvi H."/>
            <person name="Bjazevic J."/>
            <person name="Burton J.P."/>
        </authorList>
    </citation>
    <scope>NUCLEOTIDE SEQUENCE</scope>
    <source>
        <strain evidence="8">WoOx3</strain>
    </source>
</reference>
<organism evidence="8 9">
    <name type="scientific">Oxalobacter vibrioformis</name>
    <dbReference type="NCBI Taxonomy" id="933080"/>
    <lineage>
        <taxon>Bacteria</taxon>
        <taxon>Pseudomonadati</taxon>
        <taxon>Pseudomonadota</taxon>
        <taxon>Betaproteobacteria</taxon>
        <taxon>Burkholderiales</taxon>
        <taxon>Oxalobacteraceae</taxon>
        <taxon>Oxalobacter</taxon>
    </lineage>
</organism>
<dbReference type="KEGG" id="ovb:NB640_06150"/>
<name>A0A9E9LYG1_9BURK</name>
<dbReference type="InterPro" id="IPR015424">
    <property type="entry name" value="PyrdxlP-dep_Trfase"/>
</dbReference>
<evidence type="ECO:0000256" key="3">
    <source>
        <dbReference type="ARBA" id="ARBA00011881"/>
    </source>
</evidence>
<evidence type="ECO:0000256" key="5">
    <source>
        <dbReference type="ARBA" id="ARBA00023239"/>
    </source>
</evidence>
<comment type="cofactor">
    <cofactor evidence="1 6">
        <name>pyridoxal 5'-phosphate</name>
        <dbReference type="ChEBI" id="CHEBI:597326"/>
    </cofactor>
</comment>
<dbReference type="InterPro" id="IPR015422">
    <property type="entry name" value="PyrdxlP-dep_Trfase_small"/>
</dbReference>
<evidence type="ECO:0000256" key="6">
    <source>
        <dbReference type="PIRSR" id="PIRSR611166-50"/>
    </source>
</evidence>
<dbReference type="SUPFAM" id="SSF53383">
    <property type="entry name" value="PLP-dependent transferases"/>
    <property type="match status" value="1"/>
</dbReference>
<evidence type="ECO:0000313" key="8">
    <source>
        <dbReference type="EMBL" id="WAW11209.1"/>
    </source>
</evidence>
<gene>
    <name evidence="8" type="ORF">NB640_06150</name>
</gene>
<evidence type="ECO:0000259" key="7">
    <source>
        <dbReference type="Pfam" id="PF01212"/>
    </source>
</evidence>
<dbReference type="Gene3D" id="3.40.640.10">
    <property type="entry name" value="Type I PLP-dependent aspartate aminotransferase-like (Major domain)"/>
    <property type="match status" value="1"/>
</dbReference>
<accession>A0A9E9LYG1</accession>
<feature type="domain" description="Aromatic amino acid beta-eliminating lyase/threonine aldolase" evidence="7">
    <location>
        <begin position="57"/>
        <end position="430"/>
    </location>
</feature>
<comment type="similarity">
    <text evidence="2">Belongs to the beta-eliminating lyase family.</text>
</comment>
<comment type="subunit">
    <text evidence="3">Homotetramer.</text>
</comment>
<dbReference type="RefSeq" id="WP_269310320.1">
    <property type="nucleotide sequence ID" value="NZ_CP098242.1"/>
</dbReference>
<dbReference type="GO" id="GO:0009072">
    <property type="term" value="P:aromatic amino acid metabolic process"/>
    <property type="evidence" value="ECO:0007669"/>
    <property type="project" value="InterPro"/>
</dbReference>
<evidence type="ECO:0000256" key="4">
    <source>
        <dbReference type="ARBA" id="ARBA00022898"/>
    </source>
</evidence>
<dbReference type="PANTHER" id="PTHR32325:SF4">
    <property type="entry name" value="TRYPTOPHANASE"/>
    <property type="match status" value="1"/>
</dbReference>
<feature type="modified residue" description="N6-(pyridoxal phosphate)lysine" evidence="6">
    <location>
        <position position="268"/>
    </location>
</feature>
<dbReference type="PANTHER" id="PTHR32325">
    <property type="entry name" value="BETA-ELIMINATING LYASE-LIKE PROTEIN-RELATED"/>
    <property type="match status" value="1"/>
</dbReference>
<dbReference type="Gene3D" id="3.90.1150.10">
    <property type="entry name" value="Aspartate Aminotransferase, domain 1"/>
    <property type="match status" value="1"/>
</dbReference>
<protein>
    <submittedName>
        <fullName evidence="8">Tryptophanase</fullName>
    </submittedName>
</protein>
<keyword evidence="9" id="KW-1185">Reference proteome</keyword>
<dbReference type="InterPro" id="IPR001597">
    <property type="entry name" value="ArAA_b-elim_lyase/Thr_aldolase"/>
</dbReference>
<dbReference type="GO" id="GO:0016830">
    <property type="term" value="F:carbon-carbon lyase activity"/>
    <property type="evidence" value="ECO:0007669"/>
    <property type="project" value="InterPro"/>
</dbReference>
<proteinExistence type="inferred from homology"/>
<evidence type="ECO:0000256" key="1">
    <source>
        <dbReference type="ARBA" id="ARBA00001933"/>
    </source>
</evidence>
<keyword evidence="4 6" id="KW-0663">Pyridoxal phosphate</keyword>
<dbReference type="Proteomes" id="UP001156215">
    <property type="component" value="Chromosome"/>
</dbReference>
<dbReference type="EMBL" id="CP098242">
    <property type="protein sequence ID" value="WAW11209.1"/>
    <property type="molecule type" value="Genomic_DNA"/>
</dbReference>
<dbReference type="AlphaFoldDB" id="A0A9E9LYG1"/>
<sequence length="484" mass="54233">MFNEAIKLTSGENVPVEMHKVRIVQKLNLLPIEERLKAMEGAGFNTFLLQNRDVFMDMLTDSGTNAMSDQQLAAMMVADDAYAGSESFNRLAEAIEEVFNKKLFLPVHQGRAAEHIISQVFVQKDGVVPMNFHFTTTKAHIEYAGGTVLEVFNDDALEIKSKKPFKGNIDIDKLKAAIRQHGKENIPYIRLEAGTNLIGGQPFSIENMREVRKVADENGLMIVLDVSLVGENVYFIKMREPEFKDKSVKEILHTMCDLADILYLSSRKFGCARGGGIATNNRELFLKMRDLIPLFEGFLTYGGMSVREIEAMAVGLREGLDWDMIKHSPEFIRYLVDSLDAQGIPVITPAGGLGCHLDATGFLPHLNSLDYPAGALGAALYIVSGARGMERGTISMDRDANGNDVPSEVELLRLAFPRRVFTLSQVKYVEDRIKWLWENRNLVGGLRFVEEPKVLRFFLGRLEATSDWPQKLMAKFRADFGDSL</sequence>
<dbReference type="InterPro" id="IPR015421">
    <property type="entry name" value="PyrdxlP-dep_Trfase_major"/>
</dbReference>
<dbReference type="PIRSF" id="PIRSF001386">
    <property type="entry name" value="Trpase"/>
    <property type="match status" value="1"/>
</dbReference>
<dbReference type="NCBIfam" id="NF009709">
    <property type="entry name" value="PRK13238.1"/>
    <property type="match status" value="1"/>
</dbReference>
<dbReference type="InterPro" id="IPR011166">
    <property type="entry name" value="Beta-eliminating_lyase"/>
</dbReference>
<evidence type="ECO:0000313" key="9">
    <source>
        <dbReference type="Proteomes" id="UP001156215"/>
    </source>
</evidence>